<dbReference type="AlphaFoldDB" id="A0A9W4WR93"/>
<evidence type="ECO:0000313" key="2">
    <source>
        <dbReference type="Proteomes" id="UP001153678"/>
    </source>
</evidence>
<name>A0A9W4WR93_9GLOM</name>
<keyword evidence="2" id="KW-1185">Reference proteome</keyword>
<proteinExistence type="predicted"/>
<gene>
    <name evidence="1" type="ORF">FWILDA_LOCUS9574</name>
</gene>
<comment type="caution">
    <text evidence="1">The sequence shown here is derived from an EMBL/GenBank/DDBJ whole genome shotgun (WGS) entry which is preliminary data.</text>
</comment>
<evidence type="ECO:0000313" key="1">
    <source>
        <dbReference type="EMBL" id="CAI2180420.1"/>
    </source>
</evidence>
<dbReference type="Proteomes" id="UP001153678">
    <property type="component" value="Unassembled WGS sequence"/>
</dbReference>
<accession>A0A9W4WR93</accession>
<dbReference type="EMBL" id="CAMKVN010002285">
    <property type="protein sequence ID" value="CAI2180420.1"/>
    <property type="molecule type" value="Genomic_DNA"/>
</dbReference>
<organism evidence="1 2">
    <name type="scientific">Funneliformis geosporum</name>
    <dbReference type="NCBI Taxonomy" id="1117311"/>
    <lineage>
        <taxon>Eukaryota</taxon>
        <taxon>Fungi</taxon>
        <taxon>Fungi incertae sedis</taxon>
        <taxon>Mucoromycota</taxon>
        <taxon>Glomeromycotina</taxon>
        <taxon>Glomeromycetes</taxon>
        <taxon>Glomerales</taxon>
        <taxon>Glomeraceae</taxon>
        <taxon>Funneliformis</taxon>
    </lineage>
</organism>
<protein>
    <submittedName>
        <fullName evidence="1">17264_t:CDS:1</fullName>
    </submittedName>
</protein>
<reference evidence="1" key="1">
    <citation type="submission" date="2022-08" db="EMBL/GenBank/DDBJ databases">
        <authorList>
            <person name="Kallberg Y."/>
            <person name="Tangrot J."/>
            <person name="Rosling A."/>
        </authorList>
    </citation>
    <scope>NUCLEOTIDE SEQUENCE</scope>
    <source>
        <strain evidence="1">Wild A</strain>
    </source>
</reference>
<sequence>MNVHSGVMGDMVWSCCGAASKFLGCRHLTHVYLRILKKMSICVVIVKNYHPEPSQGTRTFTAGRSPYASSEYLTGNFHKCGHDALSILRFTPIDSVTSDT</sequence>